<dbReference type="PANTHER" id="PTHR12458">
    <property type="entry name" value="ORF PROTEIN"/>
    <property type="match status" value="1"/>
</dbReference>
<feature type="domain" description="CFA20" evidence="1">
    <location>
        <begin position="2"/>
        <end position="182"/>
    </location>
</feature>
<dbReference type="OrthoDB" id="7486196at2759"/>
<dbReference type="InterPro" id="IPR007714">
    <property type="entry name" value="CFA20_dom"/>
</dbReference>
<gene>
    <name evidence="2" type="ORF">GSTENG00023175001</name>
</gene>
<dbReference type="InterPro" id="IPR040441">
    <property type="entry name" value="CFA20/CFAP20DC"/>
</dbReference>
<dbReference type="EMBL" id="CAAE01014724">
    <property type="protein sequence ID" value="CAG03682.1"/>
    <property type="molecule type" value="Genomic_DNA"/>
</dbReference>
<reference evidence="2" key="2">
    <citation type="submission" date="2004-02" db="EMBL/GenBank/DDBJ databases">
        <authorList>
            <consortium name="Genoscope"/>
            <consortium name="Whitehead Institute Centre for Genome Research"/>
        </authorList>
    </citation>
    <scope>NUCLEOTIDE SEQUENCE</scope>
</reference>
<dbReference type="AlphaFoldDB" id="Q4S6Q0"/>
<evidence type="ECO:0000259" key="1">
    <source>
        <dbReference type="Pfam" id="PF05018"/>
    </source>
</evidence>
<dbReference type="Pfam" id="PF05018">
    <property type="entry name" value="CFA20_dom"/>
    <property type="match status" value="2"/>
</dbReference>
<reference evidence="2" key="1">
    <citation type="journal article" date="2004" name="Nature">
        <title>Genome duplication in the teleost fish Tetraodon nigroviridis reveals the early vertebrate proto-karyotype.</title>
        <authorList>
            <person name="Jaillon O."/>
            <person name="Aury J.-M."/>
            <person name="Brunet F."/>
            <person name="Petit J.-L."/>
            <person name="Stange-Thomann N."/>
            <person name="Mauceli E."/>
            <person name="Bouneau L."/>
            <person name="Fischer C."/>
            <person name="Ozouf-Costaz C."/>
            <person name="Bernot A."/>
            <person name="Nicaud S."/>
            <person name="Jaffe D."/>
            <person name="Fisher S."/>
            <person name="Lutfalla G."/>
            <person name="Dossat C."/>
            <person name="Segurens B."/>
            <person name="Dasilva C."/>
            <person name="Salanoubat M."/>
            <person name="Levy M."/>
            <person name="Boudet N."/>
            <person name="Castellano S."/>
            <person name="Anthouard V."/>
            <person name="Jubin C."/>
            <person name="Castelli V."/>
            <person name="Katinka M."/>
            <person name="Vacherie B."/>
            <person name="Biemont C."/>
            <person name="Skalli Z."/>
            <person name="Cattolico L."/>
            <person name="Poulain J."/>
            <person name="De Berardinis V."/>
            <person name="Cruaud C."/>
            <person name="Duprat S."/>
            <person name="Brottier P."/>
            <person name="Coutanceau J.-P."/>
            <person name="Gouzy J."/>
            <person name="Parra G."/>
            <person name="Lardier G."/>
            <person name="Chapple C."/>
            <person name="McKernan K.J."/>
            <person name="McEwan P."/>
            <person name="Bosak S."/>
            <person name="Kellis M."/>
            <person name="Volff J.-N."/>
            <person name="Guigo R."/>
            <person name="Zody M.C."/>
            <person name="Mesirov J."/>
            <person name="Lindblad-Toh K."/>
            <person name="Birren B."/>
            <person name="Nusbaum C."/>
            <person name="Kahn D."/>
            <person name="Robinson-Rechavi M."/>
            <person name="Laudet V."/>
            <person name="Schachter V."/>
            <person name="Quetier F."/>
            <person name="Saurin W."/>
            <person name="Scarpelli C."/>
            <person name="Wincker P."/>
            <person name="Lander E.S."/>
            <person name="Weissenbach J."/>
            <person name="Roest Crollius H."/>
        </authorList>
    </citation>
    <scope>NUCLEOTIDE SEQUENCE [LARGE SCALE GENOMIC DNA]</scope>
</reference>
<comment type="caution">
    <text evidence="2">The sequence shown here is derived from an EMBL/GenBank/DDBJ whole genome shotgun (WGS) entry which is preliminary data.</text>
</comment>
<accession>Q4S6Q0</accession>
<feature type="domain" description="CFA20" evidence="1">
    <location>
        <begin position="254"/>
        <end position="282"/>
    </location>
</feature>
<sequence>FRSLFQNSFFSMLYSTESNPLRLWRKIVKNGHIKCVMDEEINSLAIEVQGINTRTTYITCPVDPEDSLGIRQPFLNMLLKKTGEDFSFEITVIDDKNIQRQICFSTWQTAKNQKNLCVIQLRLSTSWDYFNINLARVTNALFETKYVETVKVKINANCQIRSVYFSDRVYSNDELPNEYKVNFSGAKQTEPSRAAAMADSSLLVPAGSGRQRRRGLHHLRTGTGLQPTGEEYICGLYTILNSTDKEPLRFWATEIHASCRIRSVYFSDRLYSNEELPSDYRMEGRQTESSLNTMMADMSPLVVGGSGDQGHRKGPNKPRADIALQTTAAGEEYIRGFHTILYSIGWSPLKFWKKAVSV</sequence>
<name>Q4S6Q0_TETNG</name>
<protein>
    <submittedName>
        <fullName evidence="2">(spotted green pufferfish) hypothetical protein</fullName>
    </submittedName>
</protein>
<proteinExistence type="predicted"/>
<feature type="non-terminal residue" evidence="2">
    <location>
        <position position="1"/>
    </location>
</feature>
<evidence type="ECO:0000313" key="2">
    <source>
        <dbReference type="EMBL" id="CAG03682.1"/>
    </source>
</evidence>
<dbReference type="KEGG" id="tng:GSTEN00023175G001"/>
<organism evidence="2">
    <name type="scientific">Tetraodon nigroviridis</name>
    <name type="common">Spotted green pufferfish</name>
    <name type="synonym">Chelonodon nigroviridis</name>
    <dbReference type="NCBI Taxonomy" id="99883"/>
    <lineage>
        <taxon>Eukaryota</taxon>
        <taxon>Metazoa</taxon>
        <taxon>Chordata</taxon>
        <taxon>Craniata</taxon>
        <taxon>Vertebrata</taxon>
        <taxon>Euteleostomi</taxon>
        <taxon>Actinopterygii</taxon>
        <taxon>Neopterygii</taxon>
        <taxon>Teleostei</taxon>
        <taxon>Neoteleostei</taxon>
        <taxon>Acanthomorphata</taxon>
        <taxon>Eupercaria</taxon>
        <taxon>Tetraodontiformes</taxon>
        <taxon>Tetradontoidea</taxon>
        <taxon>Tetraodontidae</taxon>
        <taxon>Tetraodon</taxon>
    </lineage>
</organism>